<dbReference type="InterPro" id="IPR036910">
    <property type="entry name" value="HMG_box_dom_sf"/>
</dbReference>
<evidence type="ECO:0000259" key="5">
    <source>
        <dbReference type="PROSITE" id="PS50118"/>
    </source>
</evidence>
<evidence type="ECO:0000256" key="2">
    <source>
        <dbReference type="ARBA" id="ARBA00023242"/>
    </source>
</evidence>
<reference evidence="6" key="1">
    <citation type="submission" date="2020-11" db="EMBL/GenBank/DDBJ databases">
        <authorList>
            <consortium name="DOE Joint Genome Institute"/>
            <person name="Ahrendt S."/>
            <person name="Riley R."/>
            <person name="Andreopoulos W."/>
            <person name="Labutti K."/>
            <person name="Pangilinan J."/>
            <person name="Ruiz-Duenas F.J."/>
            <person name="Barrasa J.M."/>
            <person name="Sanchez-Garcia M."/>
            <person name="Camarero S."/>
            <person name="Miyauchi S."/>
            <person name="Serrano A."/>
            <person name="Linde D."/>
            <person name="Babiker R."/>
            <person name="Drula E."/>
            <person name="Ayuso-Fernandez I."/>
            <person name="Pacheco R."/>
            <person name="Padilla G."/>
            <person name="Ferreira P."/>
            <person name="Barriuso J."/>
            <person name="Kellner H."/>
            <person name="Castanera R."/>
            <person name="Alfaro M."/>
            <person name="Ramirez L."/>
            <person name="Pisabarro A.G."/>
            <person name="Kuo A."/>
            <person name="Tritt A."/>
            <person name="Lipzen A."/>
            <person name="He G."/>
            <person name="Yan M."/>
            <person name="Ng V."/>
            <person name="Cullen D."/>
            <person name="Martin F."/>
            <person name="Rosso M.-N."/>
            <person name="Henrissat B."/>
            <person name="Hibbett D."/>
            <person name="Martinez A.T."/>
            <person name="Grigoriev I.V."/>
        </authorList>
    </citation>
    <scope>NUCLEOTIDE SEQUENCE</scope>
    <source>
        <strain evidence="6">MF-IS2</strain>
    </source>
</reference>
<accession>A0A9P5XQZ8</accession>
<dbReference type="AlphaFoldDB" id="A0A9P5XQZ8"/>
<dbReference type="EMBL" id="MU151051">
    <property type="protein sequence ID" value="KAF9454947.1"/>
    <property type="molecule type" value="Genomic_DNA"/>
</dbReference>
<proteinExistence type="predicted"/>
<feature type="region of interest" description="Disordered" evidence="4">
    <location>
        <begin position="440"/>
        <end position="460"/>
    </location>
</feature>
<comment type="caution">
    <text evidence="6">The sequence shown here is derived from an EMBL/GenBank/DDBJ whole genome shotgun (WGS) entry which is preliminary data.</text>
</comment>
<dbReference type="GO" id="GO:0000978">
    <property type="term" value="F:RNA polymerase II cis-regulatory region sequence-specific DNA binding"/>
    <property type="evidence" value="ECO:0007669"/>
    <property type="project" value="TreeGrafter"/>
</dbReference>
<keyword evidence="1 3" id="KW-0238">DNA-binding</keyword>
<dbReference type="SUPFAM" id="SSF47095">
    <property type="entry name" value="HMG-box"/>
    <property type="match status" value="1"/>
</dbReference>
<keyword evidence="2 3" id="KW-0539">Nucleus</keyword>
<name>A0A9P5XQZ8_9AGAR</name>
<dbReference type="PANTHER" id="PTHR45789:SF2">
    <property type="entry name" value="FI18025P1"/>
    <property type="match status" value="1"/>
</dbReference>
<keyword evidence="7" id="KW-1185">Reference proteome</keyword>
<feature type="region of interest" description="Disordered" evidence="4">
    <location>
        <begin position="171"/>
        <end position="191"/>
    </location>
</feature>
<dbReference type="InterPro" id="IPR009071">
    <property type="entry name" value="HMG_box_dom"/>
</dbReference>
<dbReference type="OrthoDB" id="6247875at2759"/>
<evidence type="ECO:0000256" key="1">
    <source>
        <dbReference type="ARBA" id="ARBA00023125"/>
    </source>
</evidence>
<dbReference type="PANTHER" id="PTHR45789">
    <property type="entry name" value="FI18025P1"/>
    <property type="match status" value="1"/>
</dbReference>
<feature type="domain" description="HMG box" evidence="5">
    <location>
        <begin position="102"/>
        <end position="171"/>
    </location>
</feature>
<gene>
    <name evidence="6" type="ORF">P691DRAFT_799954</name>
</gene>
<feature type="compositionally biased region" description="Polar residues" evidence="4">
    <location>
        <begin position="33"/>
        <end position="43"/>
    </location>
</feature>
<dbReference type="GO" id="GO:0000981">
    <property type="term" value="F:DNA-binding transcription factor activity, RNA polymerase II-specific"/>
    <property type="evidence" value="ECO:0007669"/>
    <property type="project" value="TreeGrafter"/>
</dbReference>
<dbReference type="CDD" id="cd01389">
    <property type="entry name" value="HMG-box_ROX1-like"/>
    <property type="match status" value="1"/>
</dbReference>
<dbReference type="PROSITE" id="PS50118">
    <property type="entry name" value="HMG_BOX_2"/>
    <property type="match status" value="1"/>
</dbReference>
<protein>
    <recommendedName>
        <fullName evidence="5">HMG box domain-containing protein</fullName>
    </recommendedName>
</protein>
<dbReference type="Proteomes" id="UP000807342">
    <property type="component" value="Unassembled WGS sequence"/>
</dbReference>
<feature type="compositionally biased region" description="Low complexity" evidence="4">
    <location>
        <begin position="440"/>
        <end position="449"/>
    </location>
</feature>
<evidence type="ECO:0000313" key="7">
    <source>
        <dbReference type="Proteomes" id="UP000807342"/>
    </source>
</evidence>
<sequence length="460" mass="51352">MDAGYQPGYSFSQQNSYASGSNNLPHFFPEHTAPSTSMESSELPSGPEAVPRFPFDPPLSGSHGFSSSALIDYAIFNTPVDISLGALPPRPTTSRALAQGRIPRPRNAFMLFRSAFHRERHLAKSVEKDHRHISRIIGLCWAELPEAEKDVWRQKAELEKQQHALAYPDYRFKPTPRTKQPVKRNVKRNSPKELERCQKIAKLIQDGKSGEELTHAVRRMEGEVPHVLPGEGTAMGGREERRLKKQRISNHTHSSTSHCSLGPDRAHQLQPGFYVAADEPPPFRSPLLPPSDLPQVHSKRPYSAAVVELVPPTQPMVESNPPEPPNELYMAQTYGAQGFMTREPDRKSRQRLQGQQQLTFEWPTKDFPVTPYDVALRDQYSIPVSSHYPHYASFNQRGPVFDTPYTSGGEFAPGHGAMDWSTYTREDAAVAASGVYESWSNSASNTSVSPVHSDSPITPV</sequence>
<feature type="DNA-binding region" description="HMG box" evidence="3">
    <location>
        <begin position="102"/>
        <end position="171"/>
    </location>
</feature>
<dbReference type="GO" id="GO:0005634">
    <property type="term" value="C:nucleus"/>
    <property type="evidence" value="ECO:0007669"/>
    <property type="project" value="UniProtKB-UniRule"/>
</dbReference>
<organism evidence="6 7">
    <name type="scientific">Macrolepiota fuliginosa MF-IS2</name>
    <dbReference type="NCBI Taxonomy" id="1400762"/>
    <lineage>
        <taxon>Eukaryota</taxon>
        <taxon>Fungi</taxon>
        <taxon>Dikarya</taxon>
        <taxon>Basidiomycota</taxon>
        <taxon>Agaricomycotina</taxon>
        <taxon>Agaricomycetes</taxon>
        <taxon>Agaricomycetidae</taxon>
        <taxon>Agaricales</taxon>
        <taxon>Agaricineae</taxon>
        <taxon>Agaricaceae</taxon>
        <taxon>Macrolepiota</taxon>
    </lineage>
</organism>
<feature type="region of interest" description="Disordered" evidence="4">
    <location>
        <begin position="22"/>
        <end position="55"/>
    </location>
</feature>
<evidence type="ECO:0000256" key="4">
    <source>
        <dbReference type="SAM" id="MobiDB-lite"/>
    </source>
</evidence>
<evidence type="ECO:0000256" key="3">
    <source>
        <dbReference type="PROSITE-ProRule" id="PRU00267"/>
    </source>
</evidence>
<evidence type="ECO:0000313" key="6">
    <source>
        <dbReference type="EMBL" id="KAF9454947.1"/>
    </source>
</evidence>
<dbReference type="SMART" id="SM00398">
    <property type="entry name" value="HMG"/>
    <property type="match status" value="1"/>
</dbReference>
<dbReference type="Gene3D" id="1.10.30.10">
    <property type="entry name" value="High mobility group box domain"/>
    <property type="match status" value="1"/>
</dbReference>
<dbReference type="InterPro" id="IPR051356">
    <property type="entry name" value="SOX/SOX-like_TF"/>
</dbReference>
<feature type="compositionally biased region" description="Basic residues" evidence="4">
    <location>
        <begin position="174"/>
        <end position="189"/>
    </location>
</feature>
<feature type="compositionally biased region" description="Polar residues" evidence="4">
    <location>
        <begin position="450"/>
        <end position="460"/>
    </location>
</feature>
<dbReference type="Pfam" id="PF00505">
    <property type="entry name" value="HMG_box"/>
    <property type="match status" value="1"/>
</dbReference>